<gene>
    <name evidence="1" type="ORF">CCAX7_35180</name>
</gene>
<proteinExistence type="predicted"/>
<sequence length="120" mass="13275">MSVKVFGPKAHCSIDYGFVTALVLAPSLFKLKDKARALCYIFGGAAGLLTALTDQPFVIKRVVPFRVHGRIDTPFVPALLVLPWVTGALKQRNARLFFFSFFAAVLTNYLLTDYDASEQC</sequence>
<accession>A0A402CY80</accession>
<dbReference type="EMBL" id="AP025739">
    <property type="protein sequence ID" value="BDI31467.1"/>
    <property type="molecule type" value="Genomic_DNA"/>
</dbReference>
<evidence type="ECO:0000313" key="2">
    <source>
        <dbReference type="Proteomes" id="UP000287394"/>
    </source>
</evidence>
<evidence type="ECO:0000313" key="1">
    <source>
        <dbReference type="EMBL" id="BDI31467.1"/>
    </source>
</evidence>
<name>A0A402CY80_9BACT</name>
<dbReference type="RefSeq" id="WP_119322252.1">
    <property type="nucleotide sequence ID" value="NZ_AP025739.1"/>
</dbReference>
<dbReference type="Proteomes" id="UP000287394">
    <property type="component" value="Chromosome"/>
</dbReference>
<dbReference type="AlphaFoldDB" id="A0A402CY80"/>
<reference evidence="1 2" key="1">
    <citation type="journal article" date="2019" name="Int. J. Syst. Evol. Microbiol.">
        <title>Capsulimonas corticalis gen. nov., sp. nov., an aerobic capsulated bacterium, of a novel bacterial order, Capsulimonadales ord. nov., of the class Armatimonadia of the phylum Armatimonadetes.</title>
        <authorList>
            <person name="Li J."/>
            <person name="Kudo C."/>
            <person name="Tonouchi A."/>
        </authorList>
    </citation>
    <scope>NUCLEOTIDE SEQUENCE [LARGE SCALE GENOMIC DNA]</scope>
    <source>
        <strain evidence="1 2">AX-7</strain>
    </source>
</reference>
<dbReference type="OrthoDB" id="129082at2"/>
<organism evidence="1 2">
    <name type="scientific">Capsulimonas corticalis</name>
    <dbReference type="NCBI Taxonomy" id="2219043"/>
    <lineage>
        <taxon>Bacteria</taxon>
        <taxon>Bacillati</taxon>
        <taxon>Armatimonadota</taxon>
        <taxon>Armatimonadia</taxon>
        <taxon>Capsulimonadales</taxon>
        <taxon>Capsulimonadaceae</taxon>
        <taxon>Capsulimonas</taxon>
    </lineage>
</organism>
<dbReference type="KEGG" id="ccot:CCAX7_35180"/>
<keyword evidence="2" id="KW-1185">Reference proteome</keyword>
<protein>
    <submittedName>
        <fullName evidence="1">Uncharacterized protein</fullName>
    </submittedName>
</protein>